<evidence type="ECO:0000313" key="9">
    <source>
        <dbReference type="EMBL" id="QDT57247.1"/>
    </source>
</evidence>
<dbReference type="InterPro" id="IPR003717">
    <property type="entry name" value="RecO"/>
</dbReference>
<evidence type="ECO:0000256" key="5">
    <source>
        <dbReference type="ARBA" id="ARBA00023204"/>
    </source>
</evidence>
<evidence type="ECO:0000256" key="3">
    <source>
        <dbReference type="ARBA" id="ARBA00022763"/>
    </source>
</evidence>
<name>A0A517SMA5_9PLAN</name>
<evidence type="ECO:0000256" key="2">
    <source>
        <dbReference type="ARBA" id="ARBA00021310"/>
    </source>
</evidence>
<keyword evidence="5 7" id="KW-0234">DNA repair</keyword>
<sequence length="248" mass="27433">MSTEKADALVIRLADFSESSKVVTLFTRQQGKVAGLAKGAKRLRGPFEAALDLLSECRVVFIRKSSGALDLLTEAQLIRRFQPAGRDLNALYGGYYVAELLDGLTEVHDPHPDLYDAAIAALAGLAEGSEPRIPILQFELQLLSEIGQLPDFEACSVCHRPIVVGEQSRYWVSQGSLLCTECGRPEYQHTEMHSGTIALLRTLLESKGSLASRLTIAPQQFRELRRLLTAAISHVLERRPKMLSMLKF</sequence>
<dbReference type="InterPro" id="IPR037278">
    <property type="entry name" value="ARFGAP/RecO"/>
</dbReference>
<dbReference type="Pfam" id="PF11967">
    <property type="entry name" value="RecO_N"/>
    <property type="match status" value="1"/>
</dbReference>
<dbReference type="Gene3D" id="1.20.1440.120">
    <property type="entry name" value="Recombination protein O, C-terminal domain"/>
    <property type="match status" value="1"/>
</dbReference>
<dbReference type="HAMAP" id="MF_00201">
    <property type="entry name" value="RecO"/>
    <property type="match status" value="1"/>
</dbReference>
<dbReference type="NCBIfam" id="TIGR00613">
    <property type="entry name" value="reco"/>
    <property type="match status" value="1"/>
</dbReference>
<accession>A0A517SMA5</accession>
<dbReference type="EMBL" id="CP036271">
    <property type="protein sequence ID" value="QDT57247.1"/>
    <property type="molecule type" value="Genomic_DNA"/>
</dbReference>
<dbReference type="PANTHER" id="PTHR33991:SF1">
    <property type="entry name" value="DNA REPAIR PROTEIN RECO"/>
    <property type="match status" value="1"/>
</dbReference>
<protein>
    <recommendedName>
        <fullName evidence="2 7">DNA repair protein RecO</fullName>
    </recommendedName>
    <alternativeName>
        <fullName evidence="6 7">Recombination protein O</fullName>
    </alternativeName>
</protein>
<dbReference type="GO" id="GO:0006302">
    <property type="term" value="P:double-strand break repair"/>
    <property type="evidence" value="ECO:0007669"/>
    <property type="project" value="TreeGrafter"/>
</dbReference>
<dbReference type="PANTHER" id="PTHR33991">
    <property type="entry name" value="DNA REPAIR PROTEIN RECO"/>
    <property type="match status" value="1"/>
</dbReference>
<evidence type="ECO:0000256" key="7">
    <source>
        <dbReference type="HAMAP-Rule" id="MF_00201"/>
    </source>
</evidence>
<keyword evidence="3 7" id="KW-0227">DNA damage</keyword>
<comment type="function">
    <text evidence="7">Involved in DNA repair and RecF pathway recombination.</text>
</comment>
<dbReference type="InterPro" id="IPR012340">
    <property type="entry name" value="NA-bd_OB-fold"/>
</dbReference>
<evidence type="ECO:0000256" key="6">
    <source>
        <dbReference type="ARBA" id="ARBA00033409"/>
    </source>
</evidence>
<dbReference type="FunCoup" id="A0A517SMA5">
    <property type="interactions" value="46"/>
</dbReference>
<evidence type="ECO:0000259" key="8">
    <source>
        <dbReference type="Pfam" id="PF11967"/>
    </source>
</evidence>
<dbReference type="Gene3D" id="2.40.50.140">
    <property type="entry name" value="Nucleic acid-binding proteins"/>
    <property type="match status" value="1"/>
</dbReference>
<evidence type="ECO:0000313" key="10">
    <source>
        <dbReference type="Proteomes" id="UP000315700"/>
    </source>
</evidence>
<organism evidence="9 10">
    <name type="scientific">Caulifigura coniformis</name>
    <dbReference type="NCBI Taxonomy" id="2527983"/>
    <lineage>
        <taxon>Bacteria</taxon>
        <taxon>Pseudomonadati</taxon>
        <taxon>Planctomycetota</taxon>
        <taxon>Planctomycetia</taxon>
        <taxon>Planctomycetales</taxon>
        <taxon>Planctomycetaceae</taxon>
        <taxon>Caulifigura</taxon>
    </lineage>
</organism>
<dbReference type="GO" id="GO:0043590">
    <property type="term" value="C:bacterial nucleoid"/>
    <property type="evidence" value="ECO:0007669"/>
    <property type="project" value="TreeGrafter"/>
</dbReference>
<dbReference type="SUPFAM" id="SSF50249">
    <property type="entry name" value="Nucleic acid-binding proteins"/>
    <property type="match status" value="1"/>
</dbReference>
<dbReference type="InParanoid" id="A0A517SMA5"/>
<dbReference type="RefSeq" id="WP_145034616.1">
    <property type="nucleotide sequence ID" value="NZ_CP036271.1"/>
</dbReference>
<evidence type="ECO:0000256" key="4">
    <source>
        <dbReference type="ARBA" id="ARBA00023172"/>
    </source>
</evidence>
<dbReference type="Pfam" id="PF02565">
    <property type="entry name" value="RecO_C"/>
    <property type="match status" value="1"/>
</dbReference>
<keyword evidence="10" id="KW-1185">Reference proteome</keyword>
<keyword evidence="4 7" id="KW-0233">DNA recombination</keyword>
<comment type="similarity">
    <text evidence="1 7">Belongs to the RecO family.</text>
</comment>
<dbReference type="KEGG" id="ccos:Pan44_53150"/>
<dbReference type="GO" id="GO:0006310">
    <property type="term" value="P:DNA recombination"/>
    <property type="evidence" value="ECO:0007669"/>
    <property type="project" value="UniProtKB-UniRule"/>
</dbReference>
<dbReference type="OrthoDB" id="9797083at2"/>
<gene>
    <name evidence="7 9" type="primary">recO</name>
    <name evidence="9" type="ORF">Pan44_53150</name>
</gene>
<evidence type="ECO:0000256" key="1">
    <source>
        <dbReference type="ARBA" id="ARBA00007452"/>
    </source>
</evidence>
<reference evidence="9 10" key="1">
    <citation type="submission" date="2019-02" db="EMBL/GenBank/DDBJ databases">
        <title>Deep-cultivation of Planctomycetes and their phenomic and genomic characterization uncovers novel biology.</title>
        <authorList>
            <person name="Wiegand S."/>
            <person name="Jogler M."/>
            <person name="Boedeker C."/>
            <person name="Pinto D."/>
            <person name="Vollmers J."/>
            <person name="Rivas-Marin E."/>
            <person name="Kohn T."/>
            <person name="Peeters S.H."/>
            <person name="Heuer A."/>
            <person name="Rast P."/>
            <person name="Oberbeckmann S."/>
            <person name="Bunk B."/>
            <person name="Jeske O."/>
            <person name="Meyerdierks A."/>
            <person name="Storesund J.E."/>
            <person name="Kallscheuer N."/>
            <person name="Luecker S."/>
            <person name="Lage O.M."/>
            <person name="Pohl T."/>
            <person name="Merkel B.J."/>
            <person name="Hornburger P."/>
            <person name="Mueller R.-W."/>
            <person name="Bruemmer F."/>
            <person name="Labrenz M."/>
            <person name="Spormann A.M."/>
            <person name="Op den Camp H."/>
            <person name="Overmann J."/>
            <person name="Amann R."/>
            <person name="Jetten M.S.M."/>
            <person name="Mascher T."/>
            <person name="Medema M.H."/>
            <person name="Devos D.P."/>
            <person name="Kaster A.-K."/>
            <person name="Ovreas L."/>
            <person name="Rohde M."/>
            <person name="Galperin M.Y."/>
            <person name="Jogler C."/>
        </authorList>
    </citation>
    <scope>NUCLEOTIDE SEQUENCE [LARGE SCALE GENOMIC DNA]</scope>
    <source>
        <strain evidence="9 10">Pan44</strain>
    </source>
</reference>
<dbReference type="AlphaFoldDB" id="A0A517SMA5"/>
<dbReference type="InterPro" id="IPR042242">
    <property type="entry name" value="RecO_C"/>
</dbReference>
<feature type="domain" description="DNA replication/recombination mediator RecO N-terminal" evidence="8">
    <location>
        <begin position="1"/>
        <end position="80"/>
    </location>
</feature>
<dbReference type="InterPro" id="IPR022572">
    <property type="entry name" value="DNA_rep/recomb_RecO_N"/>
</dbReference>
<dbReference type="Proteomes" id="UP000315700">
    <property type="component" value="Chromosome"/>
</dbReference>
<dbReference type="SUPFAM" id="SSF57863">
    <property type="entry name" value="ArfGap/RecO-like zinc finger"/>
    <property type="match status" value="1"/>
</dbReference>
<proteinExistence type="inferred from homology"/>